<evidence type="ECO:0000256" key="6">
    <source>
        <dbReference type="PIRSR" id="PIRSR039133-1"/>
    </source>
</evidence>
<evidence type="ECO:0000256" key="2">
    <source>
        <dbReference type="ARBA" id="ARBA00022741"/>
    </source>
</evidence>
<dbReference type="PANTHER" id="PTHR10953:SF5">
    <property type="entry name" value="SUMO-ACTIVATING ENZYME SUBUNIT 2"/>
    <property type="match status" value="1"/>
</dbReference>
<proteinExistence type="inferred from homology"/>
<feature type="binding site" evidence="7">
    <location>
        <begin position="64"/>
        <end position="67"/>
    </location>
    <ligand>
        <name>ATP</name>
        <dbReference type="ChEBI" id="CHEBI:30616"/>
    </ligand>
</feature>
<dbReference type="Gene3D" id="1.10.10.520">
    <property type="entry name" value="Ubiquitin activating enzymes (Uba3). Chain: B, domain 2"/>
    <property type="match status" value="1"/>
</dbReference>
<evidence type="ECO:0000313" key="13">
    <source>
        <dbReference type="Proteomes" id="UP000008983"/>
    </source>
</evidence>
<evidence type="ECO:0000256" key="8">
    <source>
        <dbReference type="PIRSR" id="PIRSR039133-3"/>
    </source>
</evidence>
<dbReference type="AlphaFoldDB" id="G0QVU2"/>
<evidence type="ECO:0000259" key="11">
    <source>
        <dbReference type="Pfam" id="PF10585"/>
    </source>
</evidence>
<feature type="binding site" evidence="7">
    <location>
        <position position="56"/>
    </location>
    <ligand>
        <name>ATP</name>
        <dbReference type="ChEBI" id="CHEBI:30616"/>
    </ligand>
</feature>
<protein>
    <recommendedName>
        <fullName evidence="5">SUMO-activating enzyme subunit</fullName>
    </recommendedName>
</protein>
<feature type="binding site" evidence="8">
    <location>
        <position position="169"/>
    </location>
    <ligand>
        <name>Zn(2+)</name>
        <dbReference type="ChEBI" id="CHEBI:29105"/>
    </ligand>
</feature>
<feature type="compositionally biased region" description="Basic and acidic residues" evidence="9">
    <location>
        <begin position="574"/>
        <end position="583"/>
    </location>
</feature>
<dbReference type="Pfam" id="PF00899">
    <property type="entry name" value="ThiF"/>
    <property type="match status" value="1"/>
</dbReference>
<dbReference type="EMBL" id="GL983961">
    <property type="protein sequence ID" value="EGR30664.1"/>
    <property type="molecule type" value="Genomic_DNA"/>
</dbReference>
<feature type="binding site" evidence="7">
    <location>
        <begin position="125"/>
        <end position="130"/>
    </location>
    <ligand>
        <name>ATP</name>
        <dbReference type="ChEBI" id="CHEBI:30616"/>
    </ligand>
</feature>
<feature type="binding site" evidence="8">
    <location>
        <position position="400"/>
    </location>
    <ligand>
        <name>Zn(2+)</name>
        <dbReference type="ChEBI" id="CHEBI:29105"/>
    </ligand>
</feature>
<evidence type="ECO:0000256" key="4">
    <source>
        <dbReference type="ARBA" id="ARBA00022840"/>
    </source>
</evidence>
<dbReference type="InterPro" id="IPR000594">
    <property type="entry name" value="ThiF_NAD_FAD-bd"/>
</dbReference>
<evidence type="ECO:0000256" key="5">
    <source>
        <dbReference type="PIRNR" id="PIRNR039133"/>
    </source>
</evidence>
<feature type="region of interest" description="Disordered" evidence="9">
    <location>
        <begin position="574"/>
        <end position="598"/>
    </location>
</feature>
<evidence type="ECO:0000256" key="9">
    <source>
        <dbReference type="SAM" id="MobiDB-lite"/>
    </source>
</evidence>
<dbReference type="FunCoup" id="G0QVU2">
    <property type="interactions" value="696"/>
</dbReference>
<dbReference type="GO" id="GO:0016925">
    <property type="term" value="P:protein sumoylation"/>
    <property type="evidence" value="ECO:0007669"/>
    <property type="project" value="UniProtKB-UniRule"/>
</dbReference>
<dbReference type="OrthoDB" id="10252231at2759"/>
<dbReference type="GO" id="GO:0046872">
    <property type="term" value="F:metal ion binding"/>
    <property type="evidence" value="ECO:0007669"/>
    <property type="project" value="UniProtKB-KW"/>
</dbReference>
<keyword evidence="4 5" id="KW-0067">ATP-binding</keyword>
<keyword evidence="3 5" id="KW-0833">Ubl conjugation pathway</keyword>
<dbReference type="PANTHER" id="PTHR10953">
    <property type="entry name" value="UBIQUITIN-ACTIVATING ENZYME E1"/>
    <property type="match status" value="1"/>
</dbReference>
<dbReference type="GO" id="GO:0005524">
    <property type="term" value="F:ATP binding"/>
    <property type="evidence" value="ECO:0007669"/>
    <property type="project" value="UniProtKB-UniRule"/>
</dbReference>
<dbReference type="Pfam" id="PF10585">
    <property type="entry name" value="UBA_E1_SCCH"/>
    <property type="match status" value="1"/>
</dbReference>
<dbReference type="RefSeq" id="XP_004032251.1">
    <property type="nucleotide sequence ID" value="XM_004032203.1"/>
</dbReference>
<feature type="binding site" evidence="8">
    <location>
        <position position="166"/>
    </location>
    <ligand>
        <name>Zn(2+)</name>
        <dbReference type="ChEBI" id="CHEBI:29105"/>
    </ligand>
</feature>
<dbReference type="SUPFAM" id="SSF69572">
    <property type="entry name" value="Activating enzymes of the ubiquitin-like proteins"/>
    <property type="match status" value="1"/>
</dbReference>
<comment type="similarity">
    <text evidence="1 5">Belongs to the ubiquitin-activating E1 family.</text>
</comment>
<name>G0QVU2_ICHMU</name>
<dbReference type="STRING" id="857967.G0QVU2"/>
<accession>G0QVU2</accession>
<dbReference type="OMA" id="TPSEHIH"/>
<organism evidence="12 13">
    <name type="scientific">Ichthyophthirius multifiliis</name>
    <name type="common">White spot disease agent</name>
    <name type="synonym">Ich</name>
    <dbReference type="NCBI Taxonomy" id="5932"/>
    <lineage>
        <taxon>Eukaryota</taxon>
        <taxon>Sar</taxon>
        <taxon>Alveolata</taxon>
        <taxon>Ciliophora</taxon>
        <taxon>Intramacronucleata</taxon>
        <taxon>Oligohymenophorea</taxon>
        <taxon>Hymenostomatida</taxon>
        <taxon>Ophryoglenina</taxon>
        <taxon>Ichthyophthirius</taxon>
    </lineage>
</organism>
<gene>
    <name evidence="12" type="ORF">IMG5_126450</name>
</gene>
<evidence type="ECO:0000256" key="1">
    <source>
        <dbReference type="ARBA" id="ARBA00005673"/>
    </source>
</evidence>
<evidence type="ECO:0000256" key="7">
    <source>
        <dbReference type="PIRSR" id="PIRSR039133-2"/>
    </source>
</evidence>
<dbReference type="Proteomes" id="UP000008983">
    <property type="component" value="Unassembled WGS sequence"/>
</dbReference>
<keyword evidence="5 8" id="KW-0479">Metal-binding</keyword>
<keyword evidence="2 5" id="KW-0547">Nucleotide-binding</keyword>
<dbReference type="UniPathway" id="UPA00886"/>
<dbReference type="InterPro" id="IPR023318">
    <property type="entry name" value="Ub_act_enz_dom_a_sf"/>
</dbReference>
<feature type="active site" description="Glycyl thioester intermediate" evidence="6">
    <location>
        <position position="182"/>
    </location>
</feature>
<dbReference type="PIRSF" id="PIRSF039133">
    <property type="entry name" value="SUMO_E1B"/>
    <property type="match status" value="1"/>
</dbReference>
<feature type="binding site" evidence="7">
    <location>
        <position position="80"/>
    </location>
    <ligand>
        <name>ATP</name>
        <dbReference type="ChEBI" id="CHEBI:30616"/>
    </ligand>
</feature>
<dbReference type="InParanoid" id="G0QVU2"/>
<dbReference type="GO" id="GO:0019948">
    <property type="term" value="F:SUMO activating enzyme activity"/>
    <property type="evidence" value="ECO:0007669"/>
    <property type="project" value="UniProtKB-UniRule"/>
</dbReference>
<reference evidence="12 13" key="1">
    <citation type="submission" date="2011-07" db="EMBL/GenBank/DDBJ databases">
        <authorList>
            <person name="Coyne R."/>
            <person name="Brami D."/>
            <person name="Johnson J."/>
            <person name="Hostetler J."/>
            <person name="Hannick L."/>
            <person name="Clark T."/>
            <person name="Cassidy-Hanley D."/>
            <person name="Inman J."/>
        </authorList>
    </citation>
    <scope>NUCLEOTIDE SEQUENCE [LARGE SCALE GENOMIC DNA]</scope>
    <source>
        <strain evidence="12 13">G5</strain>
    </source>
</reference>
<feature type="domain" description="THIF-type NAD/FAD binding fold" evidence="10">
    <location>
        <begin position="14"/>
        <end position="397"/>
    </location>
</feature>
<dbReference type="InterPro" id="IPR030661">
    <property type="entry name" value="Uba2"/>
</dbReference>
<dbReference type="InterPro" id="IPR019572">
    <property type="entry name" value="UBA_E1_SCCH"/>
</dbReference>
<keyword evidence="13" id="KW-1185">Reference proteome</keyword>
<sequence>MQIHTQSQRVTKLLFGEQFLEKFNQTSLLLIGVGGIGCEVLKNLSQFKFKEIHILDLDTIEVSNLNRQFLFRKSHRGHYKSEVAKQVLEYQKPFMNLKSHTKNIKDEQYGLKFFSQFNLVIMALDNQETRSFVNKQCMILDIPLLEAGTTGYKGQAYIFKRGQSRCYDCFPKTENKQSYPACTIRTLPEKPVHCIIWAKYLFNVIFNEKIEENDESNLLLDIQKRLEDNKEDENDKENGEKLFEQIFLNDVLKQKEEKKDLQFLQSIQNEEIYASIFIASFDILMKQKRKNSCVIFEKDDDICIKFITAATNLRCIVFNLPLQTQFQVKEIAGNIVPAIASTNSIVSAIQISEAIKYFQRKFFQNDYQDIQNRELYIQNESDMKILDTKQGKSNENCLSCNVNLIPDIVYCDFNKTNLGQFLDRLFNENGELQNFSINFCQFIIYENTDFQEEEEIENRKIQKVKPLFQIFKNFADARISIMNEDDNQIFCICLLVHIENSQEITFKKQNRNMDSLKINWKNIVQKTQEEKQKEPEKVLFKNNENNGLLEILESESASDQDLIFCDNNNENIENKRKENQNKNEDDEVEEKLQKKVKI</sequence>
<feature type="binding site" evidence="7">
    <location>
        <begin position="32"/>
        <end position="37"/>
    </location>
    <ligand>
        <name>ATP</name>
        <dbReference type="ChEBI" id="CHEBI:30616"/>
    </ligand>
</feature>
<evidence type="ECO:0000259" key="10">
    <source>
        <dbReference type="Pfam" id="PF00899"/>
    </source>
</evidence>
<dbReference type="eggNOG" id="KOG2013">
    <property type="taxonomic scope" value="Eukaryota"/>
</dbReference>
<dbReference type="GO" id="GO:0031510">
    <property type="term" value="C:SUMO activating enzyme complex"/>
    <property type="evidence" value="ECO:0007669"/>
    <property type="project" value="UniProtKB-UniRule"/>
</dbReference>
<evidence type="ECO:0000313" key="12">
    <source>
        <dbReference type="EMBL" id="EGR30664.1"/>
    </source>
</evidence>
<keyword evidence="5 8" id="KW-0862">Zinc</keyword>
<comment type="subunit">
    <text evidence="5">Heterodimer.</text>
</comment>
<dbReference type="Gene3D" id="3.40.50.720">
    <property type="entry name" value="NAD(P)-binding Rossmann-like Domain"/>
    <property type="match status" value="1"/>
</dbReference>
<evidence type="ECO:0000256" key="3">
    <source>
        <dbReference type="ARBA" id="ARBA00022786"/>
    </source>
</evidence>
<feature type="domain" description="Ubiquitin-activating enzyme SCCH" evidence="11">
    <location>
        <begin position="286"/>
        <end position="329"/>
    </location>
</feature>
<dbReference type="GeneID" id="14906778"/>
<dbReference type="InterPro" id="IPR045886">
    <property type="entry name" value="ThiF/MoeB/HesA"/>
</dbReference>
<dbReference type="InterPro" id="IPR035985">
    <property type="entry name" value="Ubiquitin-activating_enz"/>
</dbReference>
<comment type="pathway">
    <text evidence="5">Protein modification; protein sumoylation.</text>
</comment>
<dbReference type="GO" id="GO:0005737">
    <property type="term" value="C:cytoplasm"/>
    <property type="evidence" value="ECO:0007669"/>
    <property type="project" value="TreeGrafter"/>
</dbReference>
<feature type="binding site" evidence="8">
    <location>
        <position position="397"/>
    </location>
    <ligand>
        <name>Zn(2+)</name>
        <dbReference type="ChEBI" id="CHEBI:29105"/>
    </ligand>
</feature>